<evidence type="ECO:0000313" key="3">
    <source>
        <dbReference type="EMBL" id="GAW26432.1"/>
    </source>
</evidence>
<evidence type="ECO:0000256" key="1">
    <source>
        <dbReference type="SAM" id="MobiDB-lite"/>
    </source>
</evidence>
<dbReference type="PANTHER" id="PTHR33928:SF2">
    <property type="entry name" value="PECTATE LYASE SUPERFAMILY PROTEIN DOMAIN-CONTAINING PROTEIN-RELATED"/>
    <property type="match status" value="1"/>
</dbReference>
<dbReference type="Gene3D" id="2.160.20.10">
    <property type="entry name" value="Single-stranded right-handed beta-helix, Pectin lyase-like"/>
    <property type="match status" value="2"/>
</dbReference>
<dbReference type="Pfam" id="PF12708">
    <property type="entry name" value="Pect-lyase_RHGA_epim"/>
    <property type="match status" value="2"/>
</dbReference>
<dbReference type="Proteomes" id="UP000054516">
    <property type="component" value="Unassembled WGS sequence"/>
</dbReference>
<dbReference type="AlphaFoldDB" id="A0A1S8A8Y6"/>
<gene>
    <name evidence="3" type="ORF">SAMD00023353_3101160</name>
</gene>
<evidence type="ECO:0000313" key="4">
    <source>
        <dbReference type="Proteomes" id="UP000054516"/>
    </source>
</evidence>
<feature type="domain" description="Rhamnogalacturonase A/B/Epimerase-like pectate lyase" evidence="2">
    <location>
        <begin position="454"/>
        <end position="519"/>
    </location>
</feature>
<evidence type="ECO:0000259" key="2">
    <source>
        <dbReference type="Pfam" id="PF12708"/>
    </source>
</evidence>
<keyword evidence="4" id="KW-1185">Reference proteome</keyword>
<reference evidence="3" key="1">
    <citation type="submission" date="2016-03" db="EMBL/GenBank/DDBJ databases">
        <title>Draft genome sequence of Rosellinia necatrix.</title>
        <authorList>
            <person name="Kanematsu S."/>
        </authorList>
    </citation>
    <scope>NUCLEOTIDE SEQUENCE [LARGE SCALE GENOMIC DNA]</scope>
    <source>
        <strain evidence="3">W97</strain>
    </source>
</reference>
<dbReference type="OMA" id="VYMGHIQ"/>
<name>A0A1S8A8Y6_ROSNE</name>
<accession>A0A1S8A8Y6</accession>
<dbReference type="PANTHER" id="PTHR33928">
    <property type="entry name" value="POLYGALACTURONASE QRT3"/>
    <property type="match status" value="1"/>
</dbReference>
<feature type="region of interest" description="Disordered" evidence="1">
    <location>
        <begin position="931"/>
        <end position="1023"/>
    </location>
</feature>
<dbReference type="CDD" id="cd23668">
    <property type="entry name" value="GH55_beta13glucanase-like"/>
    <property type="match status" value="1"/>
</dbReference>
<dbReference type="InterPro" id="IPR039279">
    <property type="entry name" value="QRT3-like"/>
</dbReference>
<feature type="compositionally biased region" description="Polar residues" evidence="1">
    <location>
        <begin position="950"/>
        <end position="961"/>
    </location>
</feature>
<feature type="compositionally biased region" description="Acidic residues" evidence="1">
    <location>
        <begin position="1012"/>
        <end position="1022"/>
    </location>
</feature>
<dbReference type="OrthoDB" id="1046782at2759"/>
<feature type="domain" description="Rhamnogalacturonase A/B/Epimerase-like pectate lyase" evidence="2">
    <location>
        <begin position="85"/>
        <end position="324"/>
    </location>
</feature>
<organism evidence="3">
    <name type="scientific">Rosellinia necatrix</name>
    <name type="common">White root-rot fungus</name>
    <dbReference type="NCBI Taxonomy" id="77044"/>
    <lineage>
        <taxon>Eukaryota</taxon>
        <taxon>Fungi</taxon>
        <taxon>Dikarya</taxon>
        <taxon>Ascomycota</taxon>
        <taxon>Pezizomycotina</taxon>
        <taxon>Sordariomycetes</taxon>
        <taxon>Xylariomycetidae</taxon>
        <taxon>Xylariales</taxon>
        <taxon>Xylariaceae</taxon>
        <taxon>Rosellinia</taxon>
    </lineage>
</organism>
<feature type="compositionally biased region" description="Pro residues" evidence="1">
    <location>
        <begin position="968"/>
        <end position="980"/>
    </location>
</feature>
<dbReference type="InterPro" id="IPR012334">
    <property type="entry name" value="Pectin_lyas_fold"/>
</dbReference>
<dbReference type="InterPro" id="IPR024535">
    <property type="entry name" value="RHGA/B-epi-like_pectate_lyase"/>
</dbReference>
<proteinExistence type="predicted"/>
<dbReference type="GO" id="GO:0004650">
    <property type="term" value="F:polygalacturonase activity"/>
    <property type="evidence" value="ECO:0007669"/>
    <property type="project" value="InterPro"/>
</dbReference>
<dbReference type="SUPFAM" id="SSF51126">
    <property type="entry name" value="Pectin lyase-like"/>
    <property type="match status" value="2"/>
</dbReference>
<sequence length="1088" mass="118147">MVDNTNNNHGVAPIKGKYNGPVWAYSGSFQNYMDKLHEKKASGLLSNSTTTDSNGLNSKRASSYWLPQLAAKGKAPLAGNGYVFYRNVMDYGADNTGATDTVEAINAAIEDGDRCGEECGNTFVQGAVVYFPPGEYKICTPIIQLYYTQFISDPGDRAIIKGCDKFTGIALIDVDPYVPNQAQPDGTGVNWYVNQNQFFRQIRNFVFDLTEMPSATDEHGQKLVPTGLHWQVSQATSLQNLLFKMPTTAKSGGNVTHVGIFTENGSGGFVSDLEFEGGAIGWRVGSQQYTAIGLKFTNCVTAVQMIWDWGFNWQRIEINGGTVAFNISGKGGIDKQGIGSISVIDSTINNTPIGILTNADNTTAPNIVIDNTQFTNVGAIVQATTGDVLLAGGSKTVDLWATGLRYGGGDGNRQTGAVEKRPSMSSRMLDGGKLFTRSRPQYEDMGVGSFLIATEHGCSNDGTGDNTDAINSFLKQAAGSGMIAYFPAGIYTIEGTVTVPAGSKLQGTSWSQIQATGDYFNDMDDPKVAVRIGEAGDVGTMEIVEMLFTVNGPTAGAIMVEWNIKASSPGAAGLWDSHIRVGGGIGTGLDMATCPKLSFNSNCITASMLLHITRDASGYFENMWAWTADHDNDYSLYWEVDSLVSQISLYSARGILIESQDPVWIYGSGSEHTIMYQYETYKAKNVYLGHIQTESPYFQPEPVAPMPFNSSQAHFNGDPDFSDCEEDGCKEAWGLRILDSEGITVHSAGLYSWFDNYVQQPCLKAESCQSRIMEVKGSKSVAIYNIFTKGVVELATCEDYNISSKEAQQGFTTEISVWFPKDGTPEDDYPVVYLDPTVYSGVPAQCTPPCRLVFPPSSLPEPTTISIPKYTTSLQLEPGTTTTITVTVSQITVTTMSYSNVVVSSSQSSKTITPYDSVDIPDVTTTIGDQTRTLHLPPWPRITLGPPDQWTLTGNSTTNPGWTFPTAPASPTPVSIPPITKPDYTGPEPDPNAPTRWPTDLDPTPVPTPVPDEGEDDDDDPDDNHWKSSCKLWFFFICISWPGPFDVEINGWEWNFPPGRWGPGPPPPIPWPPGFTVKGTLPPWPEIT</sequence>
<dbReference type="EMBL" id="DF977476">
    <property type="protein sequence ID" value="GAW26432.1"/>
    <property type="molecule type" value="Genomic_DNA"/>
</dbReference>
<dbReference type="InterPro" id="IPR011050">
    <property type="entry name" value="Pectin_lyase_fold/virulence"/>
</dbReference>
<protein>
    <submittedName>
        <fullName evidence="3">Putative exo-beta--glucanase</fullName>
    </submittedName>
</protein>